<evidence type="ECO:0000313" key="3">
    <source>
        <dbReference type="Proteomes" id="UP000331127"/>
    </source>
</evidence>
<feature type="domain" description="FAS1-like dehydratase" evidence="1">
    <location>
        <begin position="31"/>
        <end position="153"/>
    </location>
</feature>
<dbReference type="Pfam" id="PF13452">
    <property type="entry name" value="FAS1_DH_region"/>
    <property type="match status" value="1"/>
</dbReference>
<dbReference type="AlphaFoldDB" id="A0A5M3WV50"/>
<keyword evidence="3" id="KW-1185">Reference proteome</keyword>
<dbReference type="OrthoDB" id="4235906at2"/>
<accession>A0A5M3WV50</accession>
<dbReference type="SUPFAM" id="SSF54637">
    <property type="entry name" value="Thioesterase/thiol ester dehydrase-isomerase"/>
    <property type="match status" value="2"/>
</dbReference>
<comment type="caution">
    <text evidence="2">The sequence shown here is derived from an EMBL/GenBank/DDBJ whole genome shotgun (WGS) entry which is preliminary data.</text>
</comment>
<dbReference type="EMBL" id="BLAE01000027">
    <property type="protein sequence ID" value="GES11181.1"/>
    <property type="molecule type" value="Genomic_DNA"/>
</dbReference>
<dbReference type="InterPro" id="IPR039569">
    <property type="entry name" value="FAS1-like_DH_region"/>
</dbReference>
<dbReference type="RefSeq" id="WP_155356562.1">
    <property type="nucleotide sequence ID" value="NZ_BAAAHL010000018.1"/>
</dbReference>
<dbReference type="Gene3D" id="3.10.129.10">
    <property type="entry name" value="Hotdog Thioesterase"/>
    <property type="match status" value="2"/>
</dbReference>
<protein>
    <submittedName>
        <fullName evidence="2">Acyl dehydratase</fullName>
    </submittedName>
</protein>
<reference evidence="2 3" key="1">
    <citation type="submission" date="2019-10" db="EMBL/GenBank/DDBJ databases">
        <title>Whole genome shotgun sequence of Acrocarpospora macrocephala NBRC 16266.</title>
        <authorList>
            <person name="Ichikawa N."/>
            <person name="Kimura A."/>
            <person name="Kitahashi Y."/>
            <person name="Komaki H."/>
            <person name="Oguchi A."/>
        </authorList>
    </citation>
    <scope>NUCLEOTIDE SEQUENCE [LARGE SCALE GENOMIC DNA]</scope>
    <source>
        <strain evidence="2 3">NBRC 16266</strain>
    </source>
</reference>
<evidence type="ECO:0000259" key="1">
    <source>
        <dbReference type="Pfam" id="PF13452"/>
    </source>
</evidence>
<proteinExistence type="predicted"/>
<dbReference type="Proteomes" id="UP000331127">
    <property type="component" value="Unassembled WGS sequence"/>
</dbReference>
<evidence type="ECO:0000313" key="2">
    <source>
        <dbReference type="EMBL" id="GES11181.1"/>
    </source>
</evidence>
<name>A0A5M3WV50_9ACTN</name>
<sequence length="376" mass="41023">MTAAVNFDLISDLTEAEIARVTSLEGTPIRIEQWNHEASWDSVRHYTWGLGDDNPLYCDPAYAEATPYGTLIAPPTFPYTAFDGAIGAGLPGVQPVYAGTDWTFHRRLRRGDRIIASATLGPVVRRSGRNAASMVIQSALCRYENQDGELIAESVARTFRIPRRAATDGLSFEPRDETVWSDAELDAIRSEAVSEYRRGPEALSGVAVGDKVPAVVKGPIGRIDMTAYYAGCPGSPGYKSVELAWKYREWARTDPQRLPSNYDPSYFWERVLPSIGHQDATAARELGMPGAYNNGPQRVGWFAHCVSNWMGDGAFLAGLNVRLTHPEIFGDVVRISGTVTEVAGTTYTLDLTATNHLGERTASATAVVVADDYGRA</sequence>
<gene>
    <name evidence="2" type="ORF">Amac_047780</name>
</gene>
<organism evidence="2 3">
    <name type="scientific">Acrocarpospora macrocephala</name>
    <dbReference type="NCBI Taxonomy" id="150177"/>
    <lineage>
        <taxon>Bacteria</taxon>
        <taxon>Bacillati</taxon>
        <taxon>Actinomycetota</taxon>
        <taxon>Actinomycetes</taxon>
        <taxon>Streptosporangiales</taxon>
        <taxon>Streptosporangiaceae</taxon>
        <taxon>Acrocarpospora</taxon>
    </lineage>
</organism>
<dbReference type="InterPro" id="IPR029069">
    <property type="entry name" value="HotDog_dom_sf"/>
</dbReference>